<reference evidence="1 2" key="1">
    <citation type="submission" date="2018-01" db="EMBL/GenBank/DDBJ databases">
        <authorList>
            <person name="Gaut B.S."/>
            <person name="Morton B.R."/>
            <person name="Clegg M.T."/>
            <person name="Duvall M.R."/>
        </authorList>
    </citation>
    <scope>NUCLEOTIDE SEQUENCE [LARGE SCALE GENOMIC DNA]</scope>
    <source>
        <strain evidence="1">GP69</strain>
    </source>
</reference>
<dbReference type="Proteomes" id="UP000236311">
    <property type="component" value="Unassembled WGS sequence"/>
</dbReference>
<dbReference type="OrthoDB" id="9780018at2"/>
<gene>
    <name evidence="1" type="ORF">AMURIS_01973</name>
</gene>
<evidence type="ECO:0000313" key="1">
    <source>
        <dbReference type="EMBL" id="SOY29258.1"/>
    </source>
</evidence>
<accession>A0A2K4ZFM5</accession>
<evidence type="ECO:0000313" key="2">
    <source>
        <dbReference type="Proteomes" id="UP000236311"/>
    </source>
</evidence>
<proteinExistence type="predicted"/>
<dbReference type="NCBIfam" id="TIGR01603">
    <property type="entry name" value="maj_tail_phi13"/>
    <property type="match status" value="1"/>
</dbReference>
<keyword evidence="2" id="KW-1185">Reference proteome</keyword>
<evidence type="ECO:0008006" key="3">
    <source>
        <dbReference type="Google" id="ProtNLM"/>
    </source>
</evidence>
<sequence length="198" mass="21969">MKNNNKVKFNICNCHYALQKTQENGEIGFENPVAMPGAVSIALDPNGEPESFYADGIEYYIIANNMGYDGDLELALIPESFRTDVLKEEADSNEVLVENAHSETAAFALLFEFDGDIRKIRHVLYNCSASRPKIEGKTNEESREVQTETLTIKARPLASGYVKAKTGNKTSAETYANWYKSVYLPEPKAVDAETEGQG</sequence>
<dbReference type="RefSeq" id="WP_103239372.1">
    <property type="nucleotide sequence ID" value="NZ_JANJZD010000009.1"/>
</dbReference>
<dbReference type="EMBL" id="OFSM01000009">
    <property type="protein sequence ID" value="SOY29258.1"/>
    <property type="molecule type" value="Genomic_DNA"/>
</dbReference>
<protein>
    <recommendedName>
        <fullName evidence="3">Phage major tail protein</fullName>
    </recommendedName>
</protein>
<name>A0A2K4ZFM5_9FIRM</name>
<organism evidence="1 2">
    <name type="scientific">Acetatifactor muris</name>
    <dbReference type="NCBI Taxonomy" id="879566"/>
    <lineage>
        <taxon>Bacteria</taxon>
        <taxon>Bacillati</taxon>
        <taxon>Bacillota</taxon>
        <taxon>Clostridia</taxon>
        <taxon>Lachnospirales</taxon>
        <taxon>Lachnospiraceae</taxon>
        <taxon>Acetatifactor</taxon>
    </lineage>
</organism>
<dbReference type="InterPro" id="IPR006490">
    <property type="entry name" value="Maj_tail_phi13"/>
</dbReference>
<dbReference type="AlphaFoldDB" id="A0A2K4ZFM5"/>